<dbReference type="Pfam" id="PF00226">
    <property type="entry name" value="DnaJ"/>
    <property type="match status" value="1"/>
</dbReference>
<dbReference type="InterPro" id="IPR051938">
    <property type="entry name" value="Apopto_cytoskel_mod"/>
</dbReference>
<reference evidence="4" key="1">
    <citation type="submission" date="2020-06" db="EMBL/GenBank/DDBJ databases">
        <title>Draft genome of Bugula neritina, a colonial animal packing powerful symbionts and potential medicines.</title>
        <authorList>
            <person name="Rayko M."/>
        </authorList>
    </citation>
    <scope>NUCLEOTIDE SEQUENCE [LARGE SCALE GENOMIC DNA]</scope>
    <source>
        <strain evidence="4">Kwan_BN1</strain>
    </source>
</reference>
<evidence type="ECO:0000256" key="1">
    <source>
        <dbReference type="ARBA" id="ARBA00023186"/>
    </source>
</evidence>
<dbReference type="PRINTS" id="PR00625">
    <property type="entry name" value="JDOMAIN"/>
</dbReference>
<dbReference type="PROSITE" id="PS00636">
    <property type="entry name" value="DNAJ_1"/>
    <property type="match status" value="1"/>
</dbReference>
<accession>A0A7J7JS26</accession>
<proteinExistence type="predicted"/>
<keyword evidence="2" id="KW-0812">Transmembrane</keyword>
<dbReference type="PROSITE" id="PS50076">
    <property type="entry name" value="DNAJ_2"/>
    <property type="match status" value="1"/>
</dbReference>
<dbReference type="CDD" id="cd06257">
    <property type="entry name" value="DnaJ"/>
    <property type="match status" value="1"/>
</dbReference>
<evidence type="ECO:0000313" key="5">
    <source>
        <dbReference type="Proteomes" id="UP000593567"/>
    </source>
</evidence>
<dbReference type="PANTHER" id="PTHR44145:SF3">
    <property type="entry name" value="DNAJ HOMOLOG SUBFAMILY A MEMBER 3, MITOCHONDRIAL"/>
    <property type="match status" value="1"/>
</dbReference>
<dbReference type="SMART" id="SM00271">
    <property type="entry name" value="DnaJ"/>
    <property type="match status" value="1"/>
</dbReference>
<dbReference type="InterPro" id="IPR036869">
    <property type="entry name" value="J_dom_sf"/>
</dbReference>
<sequence>MIMRMSQFFFWNKVNFALLRPSTKVFGCPRFFSFSHALFVQRSKDYYKILGVSKDASQKEIKAAYFEAAKRLHPDVAGNTDERNTKQFHDVKEAFDTLGNAERKTRYDMTYHGYQRQMYRRDRYSHSARKWNRETGGFDSMNRNPADDHFGKEDTTPYTSAEYVTFLYCSIVTVAALYVTYLFW</sequence>
<evidence type="ECO:0000259" key="3">
    <source>
        <dbReference type="PROSITE" id="PS50076"/>
    </source>
</evidence>
<feature type="domain" description="J" evidence="3">
    <location>
        <begin position="45"/>
        <end position="111"/>
    </location>
</feature>
<keyword evidence="2" id="KW-0472">Membrane</keyword>
<dbReference type="InterPro" id="IPR001623">
    <property type="entry name" value="DnaJ_domain"/>
</dbReference>
<keyword evidence="5" id="KW-1185">Reference proteome</keyword>
<comment type="caution">
    <text evidence="4">The sequence shown here is derived from an EMBL/GenBank/DDBJ whole genome shotgun (WGS) entry which is preliminary data.</text>
</comment>
<protein>
    <submittedName>
        <fullName evidence="4">MDJ1</fullName>
    </submittedName>
</protein>
<keyword evidence="2" id="KW-1133">Transmembrane helix</keyword>
<dbReference type="SUPFAM" id="SSF46565">
    <property type="entry name" value="Chaperone J-domain"/>
    <property type="match status" value="1"/>
</dbReference>
<organism evidence="4 5">
    <name type="scientific">Bugula neritina</name>
    <name type="common">Brown bryozoan</name>
    <name type="synonym">Sertularia neritina</name>
    <dbReference type="NCBI Taxonomy" id="10212"/>
    <lineage>
        <taxon>Eukaryota</taxon>
        <taxon>Metazoa</taxon>
        <taxon>Spiralia</taxon>
        <taxon>Lophotrochozoa</taxon>
        <taxon>Bryozoa</taxon>
        <taxon>Gymnolaemata</taxon>
        <taxon>Cheilostomatida</taxon>
        <taxon>Flustrina</taxon>
        <taxon>Buguloidea</taxon>
        <taxon>Bugulidae</taxon>
        <taxon>Bugula</taxon>
    </lineage>
</organism>
<dbReference type="InterPro" id="IPR018253">
    <property type="entry name" value="DnaJ_domain_CS"/>
</dbReference>
<feature type="transmembrane region" description="Helical" evidence="2">
    <location>
        <begin position="163"/>
        <end position="183"/>
    </location>
</feature>
<dbReference type="Proteomes" id="UP000593567">
    <property type="component" value="Unassembled WGS sequence"/>
</dbReference>
<dbReference type="AlphaFoldDB" id="A0A7J7JS26"/>
<gene>
    <name evidence="4" type="ORF">EB796_013454</name>
</gene>
<dbReference type="PANTHER" id="PTHR44145">
    <property type="entry name" value="DNAJ HOMOLOG SUBFAMILY A MEMBER 3, MITOCHONDRIAL"/>
    <property type="match status" value="1"/>
</dbReference>
<dbReference type="EMBL" id="VXIV02001973">
    <property type="protein sequence ID" value="KAF6028228.1"/>
    <property type="molecule type" value="Genomic_DNA"/>
</dbReference>
<keyword evidence="1" id="KW-0143">Chaperone</keyword>
<evidence type="ECO:0000313" key="4">
    <source>
        <dbReference type="EMBL" id="KAF6028228.1"/>
    </source>
</evidence>
<dbReference type="Gene3D" id="1.10.287.110">
    <property type="entry name" value="DnaJ domain"/>
    <property type="match status" value="1"/>
</dbReference>
<name>A0A7J7JS26_BUGNE</name>
<dbReference type="OrthoDB" id="552049at2759"/>
<evidence type="ECO:0000256" key="2">
    <source>
        <dbReference type="SAM" id="Phobius"/>
    </source>
</evidence>